<dbReference type="AlphaFoldDB" id="A0A915DKJ5"/>
<evidence type="ECO:0000256" key="5">
    <source>
        <dbReference type="SAM" id="SignalP"/>
    </source>
</evidence>
<evidence type="ECO:0000313" key="7">
    <source>
        <dbReference type="WBParaSite" id="jg2103"/>
    </source>
</evidence>
<proteinExistence type="inferred from homology"/>
<dbReference type="PANTHER" id="PTHR21700">
    <property type="entry name" value="TRANSTHYRETIN-LIKE FAMILY PROTEIN-RELATED"/>
    <property type="match status" value="1"/>
</dbReference>
<dbReference type="Proteomes" id="UP000887574">
    <property type="component" value="Unplaced"/>
</dbReference>
<name>A0A915DKJ5_9BILA</name>
<dbReference type="GO" id="GO:0005576">
    <property type="term" value="C:extracellular region"/>
    <property type="evidence" value="ECO:0007669"/>
    <property type="project" value="UniProtKB-SubCell"/>
</dbReference>
<keyword evidence="6" id="KW-1185">Reference proteome</keyword>
<dbReference type="Gene3D" id="2.60.40.3330">
    <property type="match status" value="1"/>
</dbReference>
<accession>A0A915DKJ5</accession>
<dbReference type="WBParaSite" id="jg2103">
    <property type="protein sequence ID" value="jg2103"/>
    <property type="gene ID" value="jg2103"/>
</dbReference>
<evidence type="ECO:0000256" key="3">
    <source>
        <dbReference type="ARBA" id="ARBA00022525"/>
    </source>
</evidence>
<feature type="chain" id="PRO_5037816521" evidence="5">
    <location>
        <begin position="18"/>
        <end position="147"/>
    </location>
</feature>
<sequence>MKLFLLFTAALVGYCSAHSLEEKDLIGITQSAAVQGSLMCFGKPASNVVVKLYDEDTPDPDDLLEAGKTDSRGCYSLQGFTDEITTIDPKLNIYHDCNDGIKPCQRKFTLYIPKAYVSKGQIAKKIYNAGVLELSGKFPGETRDCIH</sequence>
<dbReference type="InterPro" id="IPR001534">
    <property type="entry name" value="Transthyretin-like"/>
</dbReference>
<evidence type="ECO:0000313" key="6">
    <source>
        <dbReference type="Proteomes" id="UP000887574"/>
    </source>
</evidence>
<comment type="similarity">
    <text evidence="2">Belongs to the nematode transthyretin-like family.</text>
</comment>
<dbReference type="InterPro" id="IPR038479">
    <property type="entry name" value="Transthyretin-like_sf"/>
</dbReference>
<keyword evidence="4 5" id="KW-0732">Signal</keyword>
<comment type="subcellular location">
    <subcellularLocation>
        <location evidence="1">Secreted</location>
    </subcellularLocation>
</comment>
<protein>
    <submittedName>
        <fullName evidence="7">Uncharacterized protein</fullName>
    </submittedName>
</protein>
<evidence type="ECO:0000256" key="4">
    <source>
        <dbReference type="ARBA" id="ARBA00022729"/>
    </source>
</evidence>
<keyword evidence="3" id="KW-0964">Secreted</keyword>
<reference evidence="7" key="1">
    <citation type="submission" date="2022-11" db="UniProtKB">
        <authorList>
            <consortium name="WormBaseParasite"/>
        </authorList>
    </citation>
    <scope>IDENTIFICATION</scope>
</reference>
<feature type="signal peptide" evidence="5">
    <location>
        <begin position="1"/>
        <end position="17"/>
    </location>
</feature>
<dbReference type="GO" id="GO:0009986">
    <property type="term" value="C:cell surface"/>
    <property type="evidence" value="ECO:0007669"/>
    <property type="project" value="InterPro"/>
</dbReference>
<organism evidence="6 7">
    <name type="scientific">Ditylenchus dipsaci</name>
    <dbReference type="NCBI Taxonomy" id="166011"/>
    <lineage>
        <taxon>Eukaryota</taxon>
        <taxon>Metazoa</taxon>
        <taxon>Ecdysozoa</taxon>
        <taxon>Nematoda</taxon>
        <taxon>Chromadorea</taxon>
        <taxon>Rhabditida</taxon>
        <taxon>Tylenchina</taxon>
        <taxon>Tylenchomorpha</taxon>
        <taxon>Sphaerularioidea</taxon>
        <taxon>Anguinidae</taxon>
        <taxon>Anguininae</taxon>
        <taxon>Ditylenchus</taxon>
    </lineage>
</organism>
<dbReference type="Pfam" id="PF01060">
    <property type="entry name" value="TTR-52"/>
    <property type="match status" value="1"/>
</dbReference>
<evidence type="ECO:0000256" key="1">
    <source>
        <dbReference type="ARBA" id="ARBA00004613"/>
    </source>
</evidence>
<evidence type="ECO:0000256" key="2">
    <source>
        <dbReference type="ARBA" id="ARBA00010112"/>
    </source>
</evidence>
<dbReference type="PANTHER" id="PTHR21700:SF3">
    <property type="entry name" value="TRANSTHYRETIN-LIKE PROTEIN 5"/>
    <property type="match status" value="1"/>
</dbReference>